<dbReference type="Proteomes" id="UP000094056">
    <property type="component" value="Unassembled WGS sequence"/>
</dbReference>
<evidence type="ECO:0000313" key="1">
    <source>
        <dbReference type="EMBL" id="ODS30489.1"/>
    </source>
</evidence>
<accession>A0A1E3X4L6</accession>
<reference evidence="1 2" key="1">
    <citation type="submission" date="2016-07" db="EMBL/GenBank/DDBJ databases">
        <title>Draft genome of Scalindua rubra, obtained from a brine-seawater interface in the Red Sea, sheds light on salt adaptation in anammox bacteria.</title>
        <authorList>
            <person name="Speth D.R."/>
            <person name="Lagkouvardos I."/>
            <person name="Wang Y."/>
            <person name="Qian P.-Y."/>
            <person name="Dutilh B.E."/>
            <person name="Jetten M.S."/>
        </authorList>
    </citation>
    <scope>NUCLEOTIDE SEQUENCE [LARGE SCALE GENOMIC DNA]</scope>
    <source>
        <strain evidence="1">BSI-1</strain>
    </source>
</reference>
<comment type="caution">
    <text evidence="1">The sequence shown here is derived from an EMBL/GenBank/DDBJ whole genome shotgun (WGS) entry which is preliminary data.</text>
</comment>
<dbReference type="AlphaFoldDB" id="A0A1E3X4L6"/>
<sequence length="58" mass="6694">MTGSPNAELLLSVKYRDDYVDVSNFLHQDTSESSWITGLWYDEENDYLIVSTQYLVGD</sequence>
<dbReference type="EMBL" id="MAYW01000216">
    <property type="protein sequence ID" value="ODS30489.1"/>
    <property type="molecule type" value="Genomic_DNA"/>
</dbReference>
<name>A0A1E3X4L6_9BACT</name>
<proteinExistence type="predicted"/>
<protein>
    <submittedName>
        <fullName evidence="1">Uncharacterized protein</fullName>
    </submittedName>
</protein>
<evidence type="ECO:0000313" key="2">
    <source>
        <dbReference type="Proteomes" id="UP000094056"/>
    </source>
</evidence>
<gene>
    <name evidence="1" type="ORF">SCARUB_04391</name>
</gene>
<organism evidence="1 2">
    <name type="scientific">Candidatus Scalindua rubra</name>
    <dbReference type="NCBI Taxonomy" id="1872076"/>
    <lineage>
        <taxon>Bacteria</taxon>
        <taxon>Pseudomonadati</taxon>
        <taxon>Planctomycetota</taxon>
        <taxon>Candidatus Brocadiia</taxon>
        <taxon>Candidatus Brocadiales</taxon>
        <taxon>Candidatus Scalinduaceae</taxon>
        <taxon>Candidatus Scalindua</taxon>
    </lineage>
</organism>